<dbReference type="AlphaFoldDB" id="A0A1F7FE73"/>
<comment type="caution">
    <text evidence="3">The sequence shown here is derived from an EMBL/GenBank/DDBJ whole genome shotgun (WGS) entry which is preliminary data.</text>
</comment>
<feature type="signal peptide" evidence="1">
    <location>
        <begin position="1"/>
        <end position="19"/>
    </location>
</feature>
<evidence type="ECO:0000256" key="1">
    <source>
        <dbReference type="SAM" id="SignalP"/>
    </source>
</evidence>
<proteinExistence type="predicted"/>
<dbReference type="NCBIfam" id="TIGR04183">
    <property type="entry name" value="Por_Secre_tail"/>
    <property type="match status" value="1"/>
</dbReference>
<dbReference type="InterPro" id="IPR026444">
    <property type="entry name" value="Secre_tail"/>
</dbReference>
<feature type="chain" id="PRO_5009528620" description="Secretion system C-terminal sorting domain-containing protein" evidence="1">
    <location>
        <begin position="20"/>
        <end position="710"/>
    </location>
</feature>
<gene>
    <name evidence="3" type="ORF">A2519_09935</name>
</gene>
<keyword evidence="1" id="KW-0732">Signal</keyword>
<organism evidence="3 4">
    <name type="scientific">Candidatus Raymondbacteria bacterium RIFOXYD12_FULL_49_13</name>
    <dbReference type="NCBI Taxonomy" id="1817890"/>
    <lineage>
        <taxon>Bacteria</taxon>
        <taxon>Raymondiibacteriota</taxon>
    </lineage>
</organism>
<evidence type="ECO:0000259" key="2">
    <source>
        <dbReference type="Pfam" id="PF18962"/>
    </source>
</evidence>
<reference evidence="3 4" key="1">
    <citation type="journal article" date="2016" name="Nat. Commun.">
        <title>Thousands of microbial genomes shed light on interconnected biogeochemical processes in an aquifer system.</title>
        <authorList>
            <person name="Anantharaman K."/>
            <person name="Brown C.T."/>
            <person name="Hug L.A."/>
            <person name="Sharon I."/>
            <person name="Castelle C.J."/>
            <person name="Probst A.J."/>
            <person name="Thomas B.C."/>
            <person name="Singh A."/>
            <person name="Wilkins M.J."/>
            <person name="Karaoz U."/>
            <person name="Brodie E.L."/>
            <person name="Williams K.H."/>
            <person name="Hubbard S.S."/>
            <person name="Banfield J.F."/>
        </authorList>
    </citation>
    <scope>NUCLEOTIDE SEQUENCE [LARGE SCALE GENOMIC DNA]</scope>
</reference>
<evidence type="ECO:0000313" key="3">
    <source>
        <dbReference type="EMBL" id="OGK04989.1"/>
    </source>
</evidence>
<dbReference type="InterPro" id="IPR029058">
    <property type="entry name" value="AB_hydrolase_fold"/>
</dbReference>
<accession>A0A1F7FE73</accession>
<sequence>MRLFIVCALFCFGFQVLNAAQPTNLSAFFRSGQTFITWCEDVGQTGETYRVYRHTSAITSGNLALATLIAEVKENSSYFREMHNCDSSLTQPADTSYIDRFIIQPVTSGKGTQLSDTTGIFVYTIKAIGQAQSYYAVTTVSSGDVEETAINPENSAGAVTEQEQYSDAVKYYVDANRDYYIIWLDHRIYNSYTGNAFPFAITRSAFSPGGNMPRIHLDGISTHFPAADYTNYGNMDYGSNGTPTWYFGHHMSLAYDGGCQATSGQVMQDTIANYVQYKHMQAVLWARRHYNITQPKFHIDGNSMGASGAWGFLIAFPSFVTSIWSNEGLTQYRCPGISGSGDTMWASSIYGNYGHYNMANPVKFLAFNDPQYPGLDWVTQFTGMNVYDVRDVAKFMEMNKGKSFGVFSGGHCFSDGSIPFDYNGAPFETYIKDSRQCIGYAVRPGGHNWGNVVYGSAMSGNMRWDESRPGFSNVPAIVGCKFNDPDPQYADPDSRTYMCFTEWGAKDHTILGNRKIAETATSWSIPIRNMGRCACNSVTFNVDITPRNLQMLDMCEGDTFTYAVSDTHGTVEASGTIVTDSLQLLLIPQVPIRLTGAIASVTLKNRGANYPCSDMDPPMHAALSAPLQQPEAAIIAMPNPFNPAITISIGASNAIPLQTSIFTINGRLVANLKLFNGTATWNAAGMPSGVYIVKAMAGNKRLIRKIVLTR</sequence>
<name>A0A1F7FE73_UNCRA</name>
<protein>
    <recommendedName>
        <fullName evidence="2">Secretion system C-terminal sorting domain-containing protein</fullName>
    </recommendedName>
</protein>
<dbReference type="EMBL" id="MFYX01000064">
    <property type="protein sequence ID" value="OGK04989.1"/>
    <property type="molecule type" value="Genomic_DNA"/>
</dbReference>
<feature type="domain" description="Secretion system C-terminal sorting" evidence="2">
    <location>
        <begin position="638"/>
        <end position="707"/>
    </location>
</feature>
<dbReference type="SUPFAM" id="SSF53474">
    <property type="entry name" value="alpha/beta-Hydrolases"/>
    <property type="match status" value="1"/>
</dbReference>
<dbReference type="Pfam" id="PF18962">
    <property type="entry name" value="Por_Secre_tail"/>
    <property type="match status" value="1"/>
</dbReference>
<evidence type="ECO:0000313" key="4">
    <source>
        <dbReference type="Proteomes" id="UP000179243"/>
    </source>
</evidence>
<dbReference type="Proteomes" id="UP000179243">
    <property type="component" value="Unassembled WGS sequence"/>
</dbReference>